<organism evidence="2 3">
    <name type="scientific">Rangifer tarandus platyrhynchus</name>
    <name type="common">Svalbard reindeer</name>
    <dbReference type="NCBI Taxonomy" id="3082113"/>
    <lineage>
        <taxon>Eukaryota</taxon>
        <taxon>Metazoa</taxon>
        <taxon>Chordata</taxon>
        <taxon>Craniata</taxon>
        <taxon>Vertebrata</taxon>
        <taxon>Euteleostomi</taxon>
        <taxon>Mammalia</taxon>
        <taxon>Eutheria</taxon>
        <taxon>Laurasiatheria</taxon>
        <taxon>Artiodactyla</taxon>
        <taxon>Ruminantia</taxon>
        <taxon>Pecora</taxon>
        <taxon>Cervidae</taxon>
        <taxon>Odocoileinae</taxon>
        <taxon>Rangifer</taxon>
    </lineage>
</organism>
<evidence type="ECO:0000313" key="3">
    <source>
        <dbReference type="Proteomes" id="UP001176941"/>
    </source>
</evidence>
<reference evidence="2" key="1">
    <citation type="submission" date="2023-04" db="EMBL/GenBank/DDBJ databases">
        <authorList>
            <consortium name="ELIXIR-Norway"/>
        </authorList>
    </citation>
    <scope>NUCLEOTIDE SEQUENCE [LARGE SCALE GENOMIC DNA]</scope>
</reference>
<proteinExistence type="predicted"/>
<sequence>MAVMRTPRVGQRGLTGLHCGRRAAGAHEGGAGRDMDMLCSLNESLACPWVSGGGFGLLVVSEITMMERCVLPPGLYEDGDRSMRSACLPSSTRRKTRPCR</sequence>
<feature type="region of interest" description="Disordered" evidence="1">
    <location>
        <begin position="79"/>
        <end position="100"/>
    </location>
</feature>
<name>A0ABN8YTV8_RANTA</name>
<accession>A0ABN8YTV8</accession>
<dbReference type="EMBL" id="OX459959">
    <property type="protein sequence ID" value="CAI9164818.1"/>
    <property type="molecule type" value="Genomic_DNA"/>
</dbReference>
<evidence type="ECO:0000256" key="1">
    <source>
        <dbReference type="SAM" id="MobiDB-lite"/>
    </source>
</evidence>
<keyword evidence="3" id="KW-1185">Reference proteome</keyword>
<gene>
    <name evidence="2" type="ORF">MRATA1EN1_LOCUS13780</name>
</gene>
<protein>
    <submittedName>
        <fullName evidence="2">Uncharacterized protein</fullName>
    </submittedName>
</protein>
<dbReference type="Proteomes" id="UP001176941">
    <property type="component" value="Chromosome 23"/>
</dbReference>
<evidence type="ECO:0000313" key="2">
    <source>
        <dbReference type="EMBL" id="CAI9164818.1"/>
    </source>
</evidence>